<dbReference type="EMBL" id="CBXV010000001">
    <property type="protein sequence ID" value="CDM64124.1"/>
    <property type="molecule type" value="Genomic_DNA"/>
</dbReference>
<dbReference type="PANTHER" id="PTHR30244:SF34">
    <property type="entry name" value="DTDP-4-AMINO-4,6-DIDEOXYGALACTOSE TRANSAMINASE"/>
    <property type="match status" value="1"/>
</dbReference>
<evidence type="ECO:0000313" key="5">
    <source>
        <dbReference type="EMBL" id="CDM64124.1"/>
    </source>
</evidence>
<sequence length="435" mass="49017">MRLRAIARYGIRSIPGDEREIIAAFRRGEAVTGPAIAEFERRFAAYHQVEHAIATSYGRMACYYILRALEFPPDSEIIIPALTFWVIPEIARRAGLRPVFVDVDPLTFNLAPEKIEAAITERTRAIIPTHLYGQPCEMEPILRLAEKYGLVVIEDCAQAVGARYRGRLVGTFGTAAFFSFQMLKGINTYGGGMAITRDPELAARIRAQAESEPLQTPMELAQRFIIGYLARCAISPRGFIWWGFPLQALVSLFGHYDLSKYVWEKIRPLTPFPASYRRRYANAQAILGLRALDRLEEFNARTRAHAERYTSGLAGHHAIRTPKVINGAEHVYYQYSIYVSDPKLTARRMIRRGIDCETTHVDLCSELPLFAEFSADCPGARKTTRALQLPVYARLRASDVERILRIMREVTTDLPPIGETERSELRTGAATFAGS</sequence>
<accession>A0A0B6WV54</accession>
<dbReference type="RefSeq" id="WP_041973132.1">
    <property type="nucleotide sequence ID" value="NZ_CBXV010000001.1"/>
</dbReference>
<dbReference type="SUPFAM" id="SSF53383">
    <property type="entry name" value="PLP-dependent transferases"/>
    <property type="match status" value="1"/>
</dbReference>
<dbReference type="InterPro" id="IPR015422">
    <property type="entry name" value="PyrdxlP-dep_Trfase_small"/>
</dbReference>
<dbReference type="OrthoDB" id="9810913at2"/>
<dbReference type="STRING" id="454194.PYK22_00116"/>
<dbReference type="InterPro" id="IPR015424">
    <property type="entry name" value="PyrdxlP-dep_Trfase"/>
</dbReference>
<dbReference type="Proteomes" id="UP000031518">
    <property type="component" value="Unassembled WGS sequence"/>
</dbReference>
<gene>
    <name evidence="5" type="ORF">PYK22_00116</name>
</gene>
<reference evidence="5 6" key="1">
    <citation type="submission" date="2013-12" db="EMBL/GenBank/DDBJ databases">
        <authorList>
            <person name="Stott M."/>
        </authorList>
    </citation>
    <scope>NUCLEOTIDE SEQUENCE [LARGE SCALE GENOMIC DNA]</scope>
    <source>
        <strain evidence="5 6">K22</strain>
    </source>
</reference>
<name>A0A0B6WV54_9BACT</name>
<dbReference type="PIRSF" id="PIRSF000390">
    <property type="entry name" value="PLP_StrS"/>
    <property type="match status" value="1"/>
</dbReference>
<proteinExistence type="inferred from homology"/>
<dbReference type="Gene3D" id="3.40.640.10">
    <property type="entry name" value="Type I PLP-dependent aspartate aminotransferase-like (Major domain)"/>
    <property type="match status" value="1"/>
</dbReference>
<evidence type="ECO:0000256" key="3">
    <source>
        <dbReference type="PIRSR" id="PIRSR000390-2"/>
    </source>
</evidence>
<dbReference type="AlphaFoldDB" id="A0A0B6WV54"/>
<comment type="similarity">
    <text evidence="1 4">Belongs to the DegT/DnrJ/EryC1 family.</text>
</comment>
<dbReference type="InterPro" id="IPR015421">
    <property type="entry name" value="PyrdxlP-dep_Trfase_major"/>
</dbReference>
<evidence type="ECO:0000256" key="4">
    <source>
        <dbReference type="RuleBase" id="RU004508"/>
    </source>
</evidence>
<keyword evidence="6" id="KW-1185">Reference proteome</keyword>
<evidence type="ECO:0000256" key="2">
    <source>
        <dbReference type="PIRSR" id="PIRSR000390-1"/>
    </source>
</evidence>
<feature type="modified residue" description="N6-(pyridoxal phosphate)lysine" evidence="3">
    <location>
        <position position="184"/>
    </location>
</feature>
<dbReference type="InterPro" id="IPR000653">
    <property type="entry name" value="DegT/StrS_aminotransferase"/>
</dbReference>
<feature type="active site" description="Proton acceptor" evidence="2">
    <location>
        <position position="184"/>
    </location>
</feature>
<reference evidence="5 6" key="2">
    <citation type="submission" date="2015-01" db="EMBL/GenBank/DDBJ databases">
        <title>Complete genome sequence of Pyrinomonas methylaliphatogenes type strain K22T.</title>
        <authorList>
            <person name="Lee K.C.Y."/>
            <person name="Power J.F."/>
            <person name="Dunfield P.F."/>
            <person name="Morgan X.C."/>
            <person name="Huttenhower C."/>
            <person name="Stott M.B."/>
        </authorList>
    </citation>
    <scope>NUCLEOTIDE SEQUENCE [LARGE SCALE GENOMIC DNA]</scope>
    <source>
        <strain evidence="5 6">K22</strain>
    </source>
</reference>
<dbReference type="GO" id="GO:0030170">
    <property type="term" value="F:pyridoxal phosphate binding"/>
    <property type="evidence" value="ECO:0007669"/>
    <property type="project" value="TreeGrafter"/>
</dbReference>
<dbReference type="PANTHER" id="PTHR30244">
    <property type="entry name" value="TRANSAMINASE"/>
    <property type="match status" value="1"/>
</dbReference>
<dbReference type="GO" id="GO:0008483">
    <property type="term" value="F:transaminase activity"/>
    <property type="evidence" value="ECO:0007669"/>
    <property type="project" value="TreeGrafter"/>
</dbReference>
<dbReference type="GO" id="GO:0000271">
    <property type="term" value="P:polysaccharide biosynthetic process"/>
    <property type="evidence" value="ECO:0007669"/>
    <property type="project" value="TreeGrafter"/>
</dbReference>
<evidence type="ECO:0000256" key="1">
    <source>
        <dbReference type="ARBA" id="ARBA00037999"/>
    </source>
</evidence>
<evidence type="ECO:0000313" key="6">
    <source>
        <dbReference type="Proteomes" id="UP000031518"/>
    </source>
</evidence>
<keyword evidence="3 4" id="KW-0663">Pyridoxal phosphate</keyword>
<dbReference type="Pfam" id="PF01041">
    <property type="entry name" value="DegT_DnrJ_EryC1"/>
    <property type="match status" value="1"/>
</dbReference>
<protein>
    <submittedName>
        <fullName evidence="5">Predicted PLP-dependent enzyme possibly involved in cell wall biogenesis</fullName>
    </submittedName>
</protein>
<dbReference type="Gene3D" id="3.90.1150.10">
    <property type="entry name" value="Aspartate Aminotransferase, domain 1"/>
    <property type="match status" value="1"/>
</dbReference>
<organism evidence="5 6">
    <name type="scientific">Pyrinomonas methylaliphatogenes</name>
    <dbReference type="NCBI Taxonomy" id="454194"/>
    <lineage>
        <taxon>Bacteria</taxon>
        <taxon>Pseudomonadati</taxon>
        <taxon>Acidobacteriota</taxon>
        <taxon>Blastocatellia</taxon>
        <taxon>Blastocatellales</taxon>
        <taxon>Pyrinomonadaceae</taxon>
        <taxon>Pyrinomonas</taxon>
    </lineage>
</organism>